<accession>A0AB39ZGF0</accession>
<dbReference type="AlphaFoldDB" id="A0AB39ZGF0"/>
<feature type="region of interest" description="Disordered" evidence="1">
    <location>
        <begin position="439"/>
        <end position="466"/>
    </location>
</feature>
<dbReference type="GeneID" id="108013536"/>
<evidence type="ECO:0000313" key="3">
    <source>
        <dbReference type="Proteomes" id="UP001652628"/>
    </source>
</evidence>
<feature type="compositionally biased region" description="Polar residues" evidence="1">
    <location>
        <begin position="297"/>
        <end position="314"/>
    </location>
</feature>
<feature type="region of interest" description="Disordered" evidence="1">
    <location>
        <begin position="736"/>
        <end position="771"/>
    </location>
</feature>
<proteinExistence type="predicted"/>
<evidence type="ECO:0000313" key="4">
    <source>
        <dbReference type="RefSeq" id="XP_016934925.4"/>
    </source>
</evidence>
<evidence type="ECO:0000256" key="2">
    <source>
        <dbReference type="SAM" id="Phobius"/>
    </source>
</evidence>
<dbReference type="Proteomes" id="UP001652628">
    <property type="component" value="Chromosome 2L"/>
</dbReference>
<feature type="region of interest" description="Disordered" evidence="1">
    <location>
        <begin position="114"/>
        <end position="157"/>
    </location>
</feature>
<feature type="compositionally biased region" description="Basic and acidic residues" evidence="1">
    <location>
        <begin position="439"/>
        <end position="453"/>
    </location>
</feature>
<reference evidence="4" key="1">
    <citation type="submission" date="2025-08" db="UniProtKB">
        <authorList>
            <consortium name="RefSeq"/>
        </authorList>
    </citation>
    <scope>IDENTIFICATION</scope>
</reference>
<feature type="region of interest" description="Disordered" evidence="1">
    <location>
        <begin position="285"/>
        <end position="315"/>
    </location>
</feature>
<feature type="transmembrane region" description="Helical" evidence="2">
    <location>
        <begin position="30"/>
        <end position="49"/>
    </location>
</feature>
<feature type="compositionally biased region" description="Basic and acidic residues" evidence="1">
    <location>
        <begin position="331"/>
        <end position="353"/>
    </location>
</feature>
<keyword evidence="2" id="KW-0812">Transmembrane</keyword>
<protein>
    <submittedName>
        <fullName evidence="4">Uncharacterized protein isoform X1</fullName>
    </submittedName>
</protein>
<dbReference type="RefSeq" id="XP_016934925.4">
    <property type="nucleotide sequence ID" value="XM_017079436.4"/>
</dbReference>
<keyword evidence="2" id="KW-1133">Transmembrane helix</keyword>
<feature type="region of interest" description="Disordered" evidence="1">
    <location>
        <begin position="330"/>
        <end position="353"/>
    </location>
</feature>
<keyword evidence="2" id="KW-0472">Membrane</keyword>
<sequence>MCICTPLLKILEGFEIMLKSTNIYFYGNKMFLLGIFLLCSVNPLLLKAFPVESQVNSKEPSDLTAHLSDPADYPDLTNGLTDAEVQESLQDLSLDDLNSLDKLLDEHIGRDVEVDSDASRRTQVRQAKATERKQDLRSVNSPLDDGCRDEEDSDDAKPNLCSKRPTCPTTKRCPKKTTSVPKTTRMCATRPVNENCKSKSGGYMDDDMINDTTKCQKPKNKKCKKPKDDFECEADDFLCHASRRSRGKQSRSNLQEEQVDAPAEYVPAKELTGLEQLNEEMPAMNDQGEPLDETFNLGDTNLDQSSRVDQSSSEFEPKVNLGIVNQVVNSEQEHQSEFEKDNPINSDQKHQSNLKKDYEINLGDTKLDSNYGVNLEETKLDSHTNLKQESSYKVNLEGTKMDSNTNLKHESNYGANLEETNLDSNTNLKQESNYEVNLEDPKMDSNTNLKHESNYGASLDSHSNLKQESQANLNHEFGESVELDNHRNSEQANIVNLKQEDQVNFDQDYLADFEQEHPTNLELRNPVNVRQSNQISLDQEQQLKMDFGNPDHFQQEHPTNLDLENQYNYDQEYQLSLGNKHQANFDDGHQANLHQKEQQLNQDQKISHIEAVEQVENEPVAEPSPLDPYERHTLARIAHRKREQAAAEKANEEIIHNVEDRNQKIFNDEPKPLNADLTKQEPLFDSDSFIASNARDPPRYLIQMQNDCIQSEDDRGERRLREDRSQSETLNLDKLAEEQPSPLEDSNFEYEYKRSKRENKETDDDPENSKETYIKKLMDSFPRDQGGQINANAALSCSNLAHLRIKRS</sequence>
<keyword evidence="3" id="KW-1185">Reference proteome</keyword>
<organism evidence="3 4">
    <name type="scientific">Drosophila suzukii</name>
    <name type="common">Spotted-wing drosophila fruit fly</name>
    <dbReference type="NCBI Taxonomy" id="28584"/>
    <lineage>
        <taxon>Eukaryota</taxon>
        <taxon>Metazoa</taxon>
        <taxon>Ecdysozoa</taxon>
        <taxon>Arthropoda</taxon>
        <taxon>Hexapoda</taxon>
        <taxon>Insecta</taxon>
        <taxon>Pterygota</taxon>
        <taxon>Neoptera</taxon>
        <taxon>Endopterygota</taxon>
        <taxon>Diptera</taxon>
        <taxon>Brachycera</taxon>
        <taxon>Muscomorpha</taxon>
        <taxon>Ephydroidea</taxon>
        <taxon>Drosophilidae</taxon>
        <taxon>Drosophila</taxon>
        <taxon>Sophophora</taxon>
    </lineage>
</organism>
<evidence type="ECO:0000256" key="1">
    <source>
        <dbReference type="SAM" id="MobiDB-lite"/>
    </source>
</evidence>
<gene>
    <name evidence="4" type="primary">LOC108013536</name>
</gene>
<name>A0AB39ZGF0_DROSZ</name>